<comment type="similarity">
    <text evidence="1">Belongs to the D-isomer specific 2-hydroxyacid dehydrogenase family.</text>
</comment>
<evidence type="ECO:0000259" key="3">
    <source>
        <dbReference type="Pfam" id="PF02826"/>
    </source>
</evidence>
<gene>
    <name evidence="4" type="ORF">NATSA_00560</name>
</gene>
<dbReference type="InterPro" id="IPR036291">
    <property type="entry name" value="NAD(P)-bd_dom_sf"/>
</dbReference>
<dbReference type="AlphaFoldDB" id="A0A8J7RNX3"/>
<dbReference type="EMBL" id="JAFIDN010000001">
    <property type="protein sequence ID" value="MBP3191144.1"/>
    <property type="molecule type" value="Genomic_DNA"/>
</dbReference>
<name>A0A8J7RNX3_9BACT</name>
<feature type="domain" description="D-isomer specific 2-hydroxyacid dehydrogenase NAD-binding" evidence="3">
    <location>
        <begin position="116"/>
        <end position="258"/>
    </location>
</feature>
<evidence type="ECO:0000259" key="2">
    <source>
        <dbReference type="Pfam" id="PF00389"/>
    </source>
</evidence>
<evidence type="ECO:0000313" key="5">
    <source>
        <dbReference type="Proteomes" id="UP000673975"/>
    </source>
</evidence>
<dbReference type="InterPro" id="IPR006139">
    <property type="entry name" value="D-isomer_2_OHA_DH_cat_dom"/>
</dbReference>
<dbReference type="PANTHER" id="PTHR42938">
    <property type="entry name" value="FORMATE DEHYDROGENASE 1"/>
    <property type="match status" value="1"/>
</dbReference>
<dbReference type="PANTHER" id="PTHR42938:SF9">
    <property type="entry name" value="FORMATE DEHYDROGENASE 1"/>
    <property type="match status" value="1"/>
</dbReference>
<dbReference type="RefSeq" id="WP_210509379.1">
    <property type="nucleotide sequence ID" value="NZ_JAFIDN010000001.1"/>
</dbReference>
<dbReference type="GO" id="GO:0016616">
    <property type="term" value="F:oxidoreductase activity, acting on the CH-OH group of donors, NAD or NADP as acceptor"/>
    <property type="evidence" value="ECO:0007669"/>
    <property type="project" value="InterPro"/>
</dbReference>
<dbReference type="InterPro" id="IPR006140">
    <property type="entry name" value="D-isomer_DH_NAD-bd"/>
</dbReference>
<dbReference type="SUPFAM" id="SSF51735">
    <property type="entry name" value="NAD(P)-binding Rossmann-fold domains"/>
    <property type="match status" value="1"/>
</dbReference>
<dbReference type="SUPFAM" id="SSF52283">
    <property type="entry name" value="Formate/glycerate dehydrogenase catalytic domain-like"/>
    <property type="match status" value="1"/>
</dbReference>
<evidence type="ECO:0000256" key="1">
    <source>
        <dbReference type="RuleBase" id="RU003719"/>
    </source>
</evidence>
<organism evidence="4 5">
    <name type="scientific">Natronogracilivirga saccharolytica</name>
    <dbReference type="NCBI Taxonomy" id="2812953"/>
    <lineage>
        <taxon>Bacteria</taxon>
        <taxon>Pseudomonadati</taxon>
        <taxon>Balneolota</taxon>
        <taxon>Balneolia</taxon>
        <taxon>Balneolales</taxon>
        <taxon>Cyclonatronaceae</taxon>
        <taxon>Natronogracilivirga</taxon>
    </lineage>
</organism>
<dbReference type="Pfam" id="PF02826">
    <property type="entry name" value="2-Hacid_dh_C"/>
    <property type="match status" value="1"/>
</dbReference>
<evidence type="ECO:0000313" key="4">
    <source>
        <dbReference type="EMBL" id="MBP3191144.1"/>
    </source>
</evidence>
<evidence type="ECO:0008006" key="6">
    <source>
        <dbReference type="Google" id="ProtNLM"/>
    </source>
</evidence>
<dbReference type="Gene3D" id="3.40.50.720">
    <property type="entry name" value="NAD(P)-binding Rossmann-like Domain"/>
    <property type="match status" value="2"/>
</dbReference>
<accession>A0A8J7RNX3</accession>
<dbReference type="GO" id="GO:0051287">
    <property type="term" value="F:NAD binding"/>
    <property type="evidence" value="ECO:0007669"/>
    <property type="project" value="InterPro"/>
</dbReference>
<keyword evidence="5" id="KW-1185">Reference proteome</keyword>
<dbReference type="Proteomes" id="UP000673975">
    <property type="component" value="Unassembled WGS sequence"/>
</dbReference>
<proteinExistence type="inferred from homology"/>
<protein>
    <recommendedName>
        <fullName evidence="6">Erythronate-4-phosphate dehydrogenase</fullName>
    </recommendedName>
</protein>
<dbReference type="Pfam" id="PF00389">
    <property type="entry name" value="2-Hacid_dh"/>
    <property type="match status" value="1"/>
</dbReference>
<sequence>MVIRVLADQYHYQLKQHLHPSVKLETYDPVSGWSDEQIRQADALIVRTVTPVNSRTVPSYHRLRFVATASAGRDHLDEEWLQENNIRFTDAKGSNARSVAEYVAVSVLISQLVPEDERRHLRAGIVGAGFTGSATAQILDALGFDCVLYDPPLEERTRTFRSASLDDVLDTDIISFHVPLNKTGRHATQHWYDSGKIRAYPKKLVINASRGGVVDESSLLKAVHEDHIANYILDVWEQEPFFNDQAAQNALLATPHIAGYSLEAKRNATIKVCDDLHSFFGIENPVRPEPDIRFIKYDDPDVSLEQVIRTVHPAGIYDSALRDLIGLADDKKRSLFHDIRQHTPLRNEFNRIALPDQLADRYPALEKLGFLRASN</sequence>
<keyword evidence="1" id="KW-0560">Oxidoreductase</keyword>
<feature type="domain" description="D-isomer specific 2-hydroxyacid dehydrogenase catalytic" evidence="2">
    <location>
        <begin position="35"/>
        <end position="281"/>
    </location>
</feature>
<comment type="caution">
    <text evidence="4">The sequence shown here is derived from an EMBL/GenBank/DDBJ whole genome shotgun (WGS) entry which is preliminary data.</text>
</comment>
<reference evidence="4" key="1">
    <citation type="submission" date="2021-02" db="EMBL/GenBank/DDBJ databases">
        <title>Natronogracilivirga saccharolytica gen. nov. sp. nov. a new anaerobic, haloalkiliphilic carbohydrate-fermenting bacterium from soda lake and proposing of Cyclonatronumiaceae fam. nov. in the phylum Balneolaeota.</title>
        <authorList>
            <person name="Zhilina T.N."/>
            <person name="Sorokin D.Y."/>
            <person name="Zavarzina D.G."/>
            <person name="Toshchakov S.V."/>
            <person name="Kublanov I.V."/>
        </authorList>
    </citation>
    <scope>NUCLEOTIDE SEQUENCE</scope>
    <source>
        <strain evidence="4">Z-1702</strain>
    </source>
</reference>